<protein>
    <recommendedName>
        <fullName evidence="2">Aminotransferase class I/classII large domain-containing protein</fullName>
    </recommendedName>
</protein>
<reference evidence="3 4" key="1">
    <citation type="journal article" date="2023" name="bioRxiv">
        <title>High-quality genome assemblies of four members of thePodospora anserinaspecies complex.</title>
        <authorList>
            <person name="Ament-Velasquez S.L."/>
            <person name="Vogan A.A."/>
            <person name="Wallerman O."/>
            <person name="Hartmann F."/>
            <person name="Gautier V."/>
            <person name="Silar P."/>
            <person name="Giraud T."/>
            <person name="Johannesson H."/>
        </authorList>
    </citation>
    <scope>NUCLEOTIDE SEQUENCE [LARGE SCALE GENOMIC DNA]</scope>
    <source>
        <strain evidence="3 4">CBS 112042</strain>
    </source>
</reference>
<dbReference type="PANTHER" id="PTHR43795:SF39">
    <property type="entry name" value="AMINOTRANSFERASE CLASS I_CLASSII DOMAIN-CONTAINING PROTEIN"/>
    <property type="match status" value="1"/>
</dbReference>
<accession>A0ABR0FAD9</accession>
<name>A0ABR0FAD9_9PEZI</name>
<feature type="domain" description="Aminotransferase class I/classII large" evidence="2">
    <location>
        <begin position="50"/>
        <end position="454"/>
    </location>
</feature>
<dbReference type="PANTHER" id="PTHR43795">
    <property type="entry name" value="BIFUNCTIONAL ASPARTATE AMINOTRANSFERASE AND GLUTAMATE/ASPARTATE-PREPHENATE AMINOTRANSFERASE-RELATED"/>
    <property type="match status" value="1"/>
</dbReference>
<dbReference type="PRINTS" id="PR00753">
    <property type="entry name" value="ACCSYNTHASE"/>
</dbReference>
<keyword evidence="4" id="KW-1185">Reference proteome</keyword>
<gene>
    <name evidence="3" type="ORF">QC761_600260</name>
</gene>
<evidence type="ECO:0000313" key="3">
    <source>
        <dbReference type="EMBL" id="KAK4640714.1"/>
    </source>
</evidence>
<evidence type="ECO:0000313" key="4">
    <source>
        <dbReference type="Proteomes" id="UP001322138"/>
    </source>
</evidence>
<dbReference type="SUPFAM" id="SSF53383">
    <property type="entry name" value="PLP-dependent transferases"/>
    <property type="match status" value="1"/>
</dbReference>
<dbReference type="RefSeq" id="XP_062729690.1">
    <property type="nucleotide sequence ID" value="XM_062880488.1"/>
</dbReference>
<dbReference type="Proteomes" id="UP001322138">
    <property type="component" value="Unassembled WGS sequence"/>
</dbReference>
<dbReference type="InterPro" id="IPR015421">
    <property type="entry name" value="PyrdxlP-dep_Trfase_major"/>
</dbReference>
<dbReference type="GeneID" id="87899970"/>
<evidence type="ECO:0000256" key="1">
    <source>
        <dbReference type="ARBA" id="ARBA00022898"/>
    </source>
</evidence>
<dbReference type="CDD" id="cd00609">
    <property type="entry name" value="AAT_like"/>
    <property type="match status" value="1"/>
</dbReference>
<sequence length="467" mass="51807">MQTSSQDIAATATEFGISTRGAYNQLYMRGWSFFEQCLATPWSPATPDGVINLGVAENSLMHNQIVKFIKQNTQVDPISQLTYGNGPRGSPRLQRALASFLNRKFSPLEPAKSDDIIVMAGVTPVIDALTWALCNEGEGIIIPQPYYTAFATDIPGRARGVIIPATFQDIEGYKGFDDVFDAEMNVQALETALRNAESKGVKAKGFMLVNPHNPLGRCYPPETIRAIAGFCQAHNLHLISDEIYAQSIYNNPDATDVVPFTSALALDLPIDTQKLHVAYGASKDFCANGLRLGMLHTRNRGLMGAMASNAMLGWPPYLVQDIWAAMLEDTDYTDEFLGKNRELLGESYKVVTDFLREQGVGYYGNSNAGMFLWIDLRRHLLGKKEGGQPPELRVGKLSPADLERYLEREQHIWKVLGENKILLATGSVFASEELGWFRMTFSASRPALEVGLERLKRVFDALKRSQL</sequence>
<dbReference type="InterPro" id="IPR015424">
    <property type="entry name" value="PyrdxlP-dep_Trfase"/>
</dbReference>
<proteinExistence type="predicted"/>
<evidence type="ECO:0000259" key="2">
    <source>
        <dbReference type="Pfam" id="PF00155"/>
    </source>
</evidence>
<dbReference type="EMBL" id="JAFFGZ010000008">
    <property type="protein sequence ID" value="KAK4640714.1"/>
    <property type="molecule type" value="Genomic_DNA"/>
</dbReference>
<organism evidence="3 4">
    <name type="scientific">Podospora bellae-mahoneyi</name>
    <dbReference type="NCBI Taxonomy" id="2093777"/>
    <lineage>
        <taxon>Eukaryota</taxon>
        <taxon>Fungi</taxon>
        <taxon>Dikarya</taxon>
        <taxon>Ascomycota</taxon>
        <taxon>Pezizomycotina</taxon>
        <taxon>Sordariomycetes</taxon>
        <taxon>Sordariomycetidae</taxon>
        <taxon>Sordariales</taxon>
        <taxon>Podosporaceae</taxon>
        <taxon>Podospora</taxon>
    </lineage>
</organism>
<comment type="caution">
    <text evidence="3">The sequence shown here is derived from an EMBL/GenBank/DDBJ whole genome shotgun (WGS) entry which is preliminary data.</text>
</comment>
<dbReference type="InterPro" id="IPR015422">
    <property type="entry name" value="PyrdxlP-dep_Trfase_small"/>
</dbReference>
<keyword evidence="1" id="KW-0663">Pyridoxal phosphate</keyword>
<dbReference type="Gene3D" id="3.40.640.10">
    <property type="entry name" value="Type I PLP-dependent aspartate aminotransferase-like (Major domain)"/>
    <property type="match status" value="1"/>
</dbReference>
<dbReference type="Pfam" id="PF00155">
    <property type="entry name" value="Aminotran_1_2"/>
    <property type="match status" value="1"/>
</dbReference>
<dbReference type="InterPro" id="IPR050478">
    <property type="entry name" value="Ethylene_sulfur-biosynth"/>
</dbReference>
<dbReference type="Gene3D" id="3.90.1150.10">
    <property type="entry name" value="Aspartate Aminotransferase, domain 1"/>
    <property type="match status" value="1"/>
</dbReference>
<dbReference type="InterPro" id="IPR004839">
    <property type="entry name" value="Aminotransferase_I/II_large"/>
</dbReference>